<dbReference type="OrthoDB" id="8563547at2"/>
<organism evidence="1 2">
    <name type="scientific">Pseudomonas taeanensis MS-3</name>
    <dbReference type="NCBI Taxonomy" id="1395571"/>
    <lineage>
        <taxon>Bacteria</taxon>
        <taxon>Pseudomonadati</taxon>
        <taxon>Pseudomonadota</taxon>
        <taxon>Gammaproteobacteria</taxon>
        <taxon>Pseudomonadales</taxon>
        <taxon>Pseudomonadaceae</taxon>
        <taxon>Pseudomonas</taxon>
    </lineage>
</organism>
<dbReference type="RefSeq" id="WP_025167067.1">
    <property type="nucleotide sequence ID" value="NZ_AWSQ01000008.1"/>
</dbReference>
<reference evidence="1 2" key="1">
    <citation type="journal article" date="2014" name="Genome Announc.">
        <title>Draft Genome Sequence of Petroleum Oil-Degrading Marine Bacterium Pseudomonas taeanensis Strain MS-3, Isolated from a Crude Oil-Contaminated Seashore.</title>
        <authorList>
            <person name="Lee S.Y."/>
            <person name="Kim S.H."/>
            <person name="Lee D.G."/>
            <person name="Shin S."/>
            <person name="Yun S.H."/>
            <person name="Choi C.W."/>
            <person name="Chung Y.H."/>
            <person name="Choi J.S."/>
            <person name="Kahng H.Y."/>
            <person name="Kim S.I."/>
        </authorList>
    </citation>
    <scope>NUCLEOTIDE SEQUENCE [LARGE SCALE GENOMIC DNA]</scope>
    <source>
        <strain evidence="1 2">MS-3</strain>
    </source>
</reference>
<dbReference type="AlphaFoldDB" id="A0A0A1YHI7"/>
<keyword evidence="2" id="KW-1185">Reference proteome</keyword>
<evidence type="ECO:0000313" key="1">
    <source>
        <dbReference type="EMBL" id="KFX68129.1"/>
    </source>
</evidence>
<gene>
    <name evidence="1" type="ORF">TMS3_0120515</name>
</gene>
<sequence>MTYGKLAFAQLNTKYPLQILKSGAGFYIGTADESGPISRESVEYYPTAEVAAQALAGNAWTQRSDS</sequence>
<accession>A0A0A1YHI7</accession>
<name>A0A0A1YHI7_9PSED</name>
<dbReference type="Proteomes" id="UP000030063">
    <property type="component" value="Unassembled WGS sequence"/>
</dbReference>
<proteinExistence type="predicted"/>
<comment type="caution">
    <text evidence="1">The sequence shown here is derived from an EMBL/GenBank/DDBJ whole genome shotgun (WGS) entry which is preliminary data.</text>
</comment>
<protein>
    <submittedName>
        <fullName evidence="1">Uncharacterized protein</fullName>
    </submittedName>
</protein>
<evidence type="ECO:0000313" key="2">
    <source>
        <dbReference type="Proteomes" id="UP000030063"/>
    </source>
</evidence>
<dbReference type="eggNOG" id="ENOG50335VM">
    <property type="taxonomic scope" value="Bacteria"/>
</dbReference>
<dbReference type="STRING" id="1395571.TMS3_0120515"/>
<dbReference type="EMBL" id="AWSQ01000008">
    <property type="protein sequence ID" value="KFX68129.1"/>
    <property type="molecule type" value="Genomic_DNA"/>
</dbReference>